<name>A0A173LV53_9MICO</name>
<evidence type="ECO:0000313" key="4">
    <source>
        <dbReference type="Proteomes" id="UP000243847"/>
    </source>
</evidence>
<dbReference type="RefSeq" id="WP_148664032.1">
    <property type="nucleotide sequence ID" value="NZ_AP017457.1"/>
</dbReference>
<gene>
    <name evidence="3" type="ORF">AUMI_11580</name>
</gene>
<evidence type="ECO:0000256" key="1">
    <source>
        <dbReference type="SAM" id="MobiDB-lite"/>
    </source>
</evidence>
<feature type="compositionally biased region" description="Low complexity" evidence="1">
    <location>
        <begin position="45"/>
        <end position="62"/>
    </location>
</feature>
<feature type="chain" id="PRO_5038707695" evidence="2">
    <location>
        <begin position="22"/>
        <end position="132"/>
    </location>
</feature>
<dbReference type="AlphaFoldDB" id="A0A173LV53"/>
<feature type="compositionally biased region" description="Polar residues" evidence="1">
    <location>
        <begin position="28"/>
        <end position="37"/>
    </location>
</feature>
<feature type="region of interest" description="Disordered" evidence="1">
    <location>
        <begin position="25"/>
        <end position="64"/>
    </location>
</feature>
<reference evidence="3 4" key="1">
    <citation type="journal article" date="2016" name="Genome Announc.">
        <title>Complete Genome Sequence of Aurantimicrobium minutum Type Strain KNCT, a Planktonic Ultramicrobacterium Isolated from River Water.</title>
        <authorList>
            <person name="Nakai R."/>
            <person name="Fujisawa T."/>
            <person name="Nakamura Y."/>
            <person name="Nishide H."/>
            <person name="Uchiyama I."/>
            <person name="Baba T."/>
            <person name="Toyoda A."/>
            <person name="Fujiyama A."/>
            <person name="Naganuma T."/>
            <person name="Niki H."/>
        </authorList>
    </citation>
    <scope>NUCLEOTIDE SEQUENCE [LARGE SCALE GENOMIC DNA]</scope>
    <source>
        <strain evidence="3 4">KNC</strain>
    </source>
</reference>
<dbReference type="Proteomes" id="UP000243847">
    <property type="component" value="Chromosome sequence1"/>
</dbReference>
<dbReference type="GeneID" id="80451341"/>
<sequence>MKKIFSIILALPLLFALSGCGVKPGSSGVEQNPTKTISAEEAAVTSPTPIPSSSGGTGSSTPETRTEVIWADYSPGLQSEIDQMTQSGDCRGIETFFGMAVATEEKMKATAGHGNEAFTAYLNEALVLAKCG</sequence>
<dbReference type="PROSITE" id="PS51257">
    <property type="entry name" value="PROKAR_LIPOPROTEIN"/>
    <property type="match status" value="1"/>
</dbReference>
<evidence type="ECO:0000313" key="3">
    <source>
        <dbReference type="EMBL" id="BAU98700.1"/>
    </source>
</evidence>
<organism evidence="3 4">
    <name type="scientific">Aurantimicrobium minutum</name>
    <dbReference type="NCBI Taxonomy" id="708131"/>
    <lineage>
        <taxon>Bacteria</taxon>
        <taxon>Bacillati</taxon>
        <taxon>Actinomycetota</taxon>
        <taxon>Actinomycetes</taxon>
        <taxon>Micrococcales</taxon>
        <taxon>Microbacteriaceae</taxon>
        <taxon>Aurantimicrobium</taxon>
    </lineage>
</organism>
<keyword evidence="2" id="KW-0732">Signal</keyword>
<evidence type="ECO:0000256" key="2">
    <source>
        <dbReference type="SAM" id="SignalP"/>
    </source>
</evidence>
<dbReference type="KEGG" id="amin:AUMI_11580"/>
<feature type="signal peptide" evidence="2">
    <location>
        <begin position="1"/>
        <end position="21"/>
    </location>
</feature>
<proteinExistence type="predicted"/>
<accession>A0A173LV53</accession>
<dbReference type="EMBL" id="AP017457">
    <property type="protein sequence ID" value="BAU98700.1"/>
    <property type="molecule type" value="Genomic_DNA"/>
</dbReference>
<protein>
    <submittedName>
        <fullName evidence="3">Uncharacterized protein</fullName>
    </submittedName>
</protein>